<dbReference type="Proteomes" id="UP000641853">
    <property type="component" value="Unassembled WGS sequence"/>
</dbReference>
<dbReference type="AlphaFoldDB" id="A0A8H6R5A4"/>
<reference evidence="2" key="1">
    <citation type="submission" date="2020-06" db="EMBL/GenBank/DDBJ databases">
        <title>Draft genome sequences of strains closely related to Aspergillus parafelis and Aspergillus hiratsukae.</title>
        <authorList>
            <person name="Dos Santos R.A.C."/>
            <person name="Rivero-Menendez O."/>
            <person name="Steenwyk J.L."/>
            <person name="Mead M.E."/>
            <person name="Goldman G.H."/>
            <person name="Alastruey-Izquierdo A."/>
            <person name="Rokas A."/>
        </authorList>
    </citation>
    <scope>NUCLEOTIDE SEQUENCE</scope>
    <source>
        <strain evidence="2">CNM-CM7691</strain>
    </source>
</reference>
<name>A0A8H6R5A4_9EURO</name>
<evidence type="ECO:0000256" key="1">
    <source>
        <dbReference type="SAM" id="MobiDB-lite"/>
    </source>
</evidence>
<accession>A0A8H6R5A4</accession>
<dbReference type="EMBL" id="JACBAG010001468">
    <property type="protein sequence ID" value="KAF7184853.1"/>
    <property type="molecule type" value="Genomic_DNA"/>
</dbReference>
<comment type="caution">
    <text evidence="2">The sequence shown here is derived from an EMBL/GenBank/DDBJ whole genome shotgun (WGS) entry which is preliminary data.</text>
</comment>
<protein>
    <submittedName>
        <fullName evidence="2">Uncharacterized protein</fullName>
    </submittedName>
</protein>
<feature type="compositionally biased region" description="Polar residues" evidence="1">
    <location>
        <begin position="248"/>
        <end position="260"/>
    </location>
</feature>
<keyword evidence="3" id="KW-1185">Reference proteome</keyword>
<organism evidence="2 3">
    <name type="scientific">Aspergillus felis</name>
    <dbReference type="NCBI Taxonomy" id="1287682"/>
    <lineage>
        <taxon>Eukaryota</taxon>
        <taxon>Fungi</taxon>
        <taxon>Dikarya</taxon>
        <taxon>Ascomycota</taxon>
        <taxon>Pezizomycotina</taxon>
        <taxon>Eurotiomycetes</taxon>
        <taxon>Eurotiomycetidae</taxon>
        <taxon>Eurotiales</taxon>
        <taxon>Aspergillaceae</taxon>
        <taxon>Aspergillus</taxon>
        <taxon>Aspergillus subgen. Fumigati</taxon>
    </lineage>
</organism>
<evidence type="ECO:0000313" key="2">
    <source>
        <dbReference type="EMBL" id="KAF7184853.1"/>
    </source>
</evidence>
<feature type="region of interest" description="Disordered" evidence="1">
    <location>
        <begin position="324"/>
        <end position="345"/>
    </location>
</feature>
<proteinExistence type="predicted"/>
<evidence type="ECO:0000313" key="3">
    <source>
        <dbReference type="Proteomes" id="UP000641853"/>
    </source>
</evidence>
<feature type="compositionally biased region" description="Basic and acidic residues" evidence="1">
    <location>
        <begin position="334"/>
        <end position="345"/>
    </location>
</feature>
<feature type="region of interest" description="Disordered" evidence="1">
    <location>
        <begin position="242"/>
        <end position="264"/>
    </location>
</feature>
<gene>
    <name evidence="2" type="ORF">CNMCM7691_007007</name>
</gene>
<sequence>MESMRKHWRTIHQWSQQTHRGRVGPKEKARGEAELQQSFQYVSWQQVFPSGPGSHYIHIRYPEQPPPSTQGVQAAVDEMVQAWEQAQAQAKADQAIQASQLTDANPWLRMTRWADYLQGTQAYNLLACMAAPEEDPQDATEQRVQVIWDTMEQVARKSQQMVQHCGQAIRVEAVRSEKGQTPYRPLLAYMDEAVIKKHVQPWQQILAFIARTQAPHDWASPQDGMTTRQRQKWRQLWQLASQAPGRPNPNSHSNQASPGSQAAVLGDPENLKAWTMTAIEKACLEFCIELLNQRHRSHEYESALLPPNIILRDQGGPIHGGAEGIMDGPQPMADHSDLGAKGPER</sequence>